<dbReference type="RefSeq" id="WP_377943083.1">
    <property type="nucleotide sequence ID" value="NZ_JBHUCX010000028.1"/>
</dbReference>
<gene>
    <name evidence="1" type="ORF">ACFSB2_10935</name>
</gene>
<organism evidence="1 2">
    <name type="scientific">Alicyclobacillus fodiniaquatilis</name>
    <dbReference type="NCBI Taxonomy" id="1661150"/>
    <lineage>
        <taxon>Bacteria</taxon>
        <taxon>Bacillati</taxon>
        <taxon>Bacillota</taxon>
        <taxon>Bacilli</taxon>
        <taxon>Bacillales</taxon>
        <taxon>Alicyclobacillaceae</taxon>
        <taxon>Alicyclobacillus</taxon>
    </lineage>
</organism>
<dbReference type="SUPFAM" id="SSF56784">
    <property type="entry name" value="HAD-like"/>
    <property type="match status" value="1"/>
</dbReference>
<accession>A0ABW4JGV1</accession>
<dbReference type="EC" id="3.-.-.-" evidence="1"/>
<dbReference type="CDD" id="cd01427">
    <property type="entry name" value="HAD_like"/>
    <property type="match status" value="1"/>
</dbReference>
<evidence type="ECO:0000313" key="2">
    <source>
        <dbReference type="Proteomes" id="UP001597079"/>
    </source>
</evidence>
<dbReference type="InterPro" id="IPR023214">
    <property type="entry name" value="HAD_sf"/>
</dbReference>
<dbReference type="Proteomes" id="UP001597079">
    <property type="component" value="Unassembled WGS sequence"/>
</dbReference>
<comment type="caution">
    <text evidence="1">The sequence shown here is derived from an EMBL/GenBank/DDBJ whole genome shotgun (WGS) entry which is preliminary data.</text>
</comment>
<dbReference type="InterPro" id="IPR036412">
    <property type="entry name" value="HAD-like_sf"/>
</dbReference>
<evidence type="ECO:0000313" key="1">
    <source>
        <dbReference type="EMBL" id="MFD1675208.1"/>
    </source>
</evidence>
<dbReference type="GO" id="GO:0016787">
    <property type="term" value="F:hydrolase activity"/>
    <property type="evidence" value="ECO:0007669"/>
    <property type="project" value="UniProtKB-KW"/>
</dbReference>
<dbReference type="Gene3D" id="3.40.50.1000">
    <property type="entry name" value="HAD superfamily/HAD-like"/>
    <property type="match status" value="1"/>
</dbReference>
<dbReference type="EMBL" id="JBHUCX010000028">
    <property type="protein sequence ID" value="MFD1675208.1"/>
    <property type="molecule type" value="Genomic_DNA"/>
</dbReference>
<sequence>MKTPVLFIDDGGVLSDNRVREPQWEDVLAAYIPTVLDGTTEQWSTANKSVFGRYTDEFLMELWIQAGGNYECFIAKERYFWMKSMCEIVGISTPTFERCVEIASDASRFVCPRIQATIEGAAEAVKMVYEQGFTMHTASGEASRDLEDYLQSMGIRHCFGTLYGIDLVGALKLSGTYYERLFARAGVDPADALVVEDRAKAGIWARNLGARVMIVSSSPTDLNGMEQISSIVDLPEFLSTSG</sequence>
<dbReference type="Pfam" id="PF00702">
    <property type="entry name" value="Hydrolase"/>
    <property type="match status" value="1"/>
</dbReference>
<protein>
    <submittedName>
        <fullName evidence="1">HAD family hydrolase</fullName>
        <ecNumber evidence="1">3.-.-.-</ecNumber>
    </submittedName>
</protein>
<name>A0ABW4JGV1_9BACL</name>
<reference evidence="2" key="1">
    <citation type="journal article" date="2019" name="Int. J. Syst. Evol. Microbiol.">
        <title>The Global Catalogue of Microorganisms (GCM) 10K type strain sequencing project: providing services to taxonomists for standard genome sequencing and annotation.</title>
        <authorList>
            <consortium name="The Broad Institute Genomics Platform"/>
            <consortium name="The Broad Institute Genome Sequencing Center for Infectious Disease"/>
            <person name="Wu L."/>
            <person name="Ma J."/>
        </authorList>
    </citation>
    <scope>NUCLEOTIDE SEQUENCE [LARGE SCALE GENOMIC DNA]</scope>
    <source>
        <strain evidence="2">CGMCC 1.12286</strain>
    </source>
</reference>
<keyword evidence="1" id="KW-0378">Hydrolase</keyword>
<keyword evidence="2" id="KW-1185">Reference proteome</keyword>
<proteinExistence type="predicted"/>